<reference evidence="1 2" key="1">
    <citation type="journal article" date="2015" name="Genome Announc.">
        <title>Expanding the biotechnology potential of lactobacilli through comparative genomics of 213 strains and associated genera.</title>
        <authorList>
            <person name="Sun Z."/>
            <person name="Harris H.M."/>
            <person name="McCann A."/>
            <person name="Guo C."/>
            <person name="Argimon S."/>
            <person name="Zhang W."/>
            <person name="Yang X."/>
            <person name="Jeffery I.B."/>
            <person name="Cooney J.C."/>
            <person name="Kagawa T.F."/>
            <person name="Liu W."/>
            <person name="Song Y."/>
            <person name="Salvetti E."/>
            <person name="Wrobel A."/>
            <person name="Rasinkangas P."/>
            <person name="Parkhill J."/>
            <person name="Rea M.C."/>
            <person name="O'Sullivan O."/>
            <person name="Ritari J."/>
            <person name="Douillard F.P."/>
            <person name="Paul Ross R."/>
            <person name="Yang R."/>
            <person name="Briner A.E."/>
            <person name="Felis G.E."/>
            <person name="de Vos W.M."/>
            <person name="Barrangou R."/>
            <person name="Klaenhammer T.R."/>
            <person name="Caufield P.W."/>
            <person name="Cui Y."/>
            <person name="Zhang H."/>
            <person name="O'Toole P.W."/>
        </authorList>
    </citation>
    <scope>NUCLEOTIDE SEQUENCE [LARGE SCALE GENOMIC DNA]</scope>
    <source>
        <strain evidence="1 2">DSM 16043</strain>
    </source>
</reference>
<gene>
    <name evidence="1" type="ORF">FC46_GL001452</name>
</gene>
<evidence type="ECO:0000313" key="2">
    <source>
        <dbReference type="Proteomes" id="UP000051036"/>
    </source>
</evidence>
<proteinExistence type="predicted"/>
<dbReference type="PATRIC" id="fig|1423763.3.peg.1474"/>
<dbReference type="STRING" id="1423763.FC46_GL001452"/>
<evidence type="ECO:0000313" key="1">
    <source>
        <dbReference type="EMBL" id="KRL88696.1"/>
    </source>
</evidence>
<dbReference type="EMBL" id="AZFM01000044">
    <property type="protein sequence ID" value="KRL88696.1"/>
    <property type="molecule type" value="Genomic_DNA"/>
</dbReference>
<organism evidence="1 2">
    <name type="scientific">Lactobacillus kalixensis DSM 16043</name>
    <dbReference type="NCBI Taxonomy" id="1423763"/>
    <lineage>
        <taxon>Bacteria</taxon>
        <taxon>Bacillati</taxon>
        <taxon>Bacillota</taxon>
        <taxon>Bacilli</taxon>
        <taxon>Lactobacillales</taxon>
        <taxon>Lactobacillaceae</taxon>
        <taxon>Lactobacillus</taxon>
    </lineage>
</organism>
<sequence length="104" mass="11820">MTKFNLTSFYINTSDTAKVNFIPTNKNELTNTIANLTFYINEKDKEKMEKTPVNQLYCVAKAENSTLIETSVDIPVGEIGYKNFLELGFVFDVPNKIENKSVNN</sequence>
<dbReference type="AlphaFoldDB" id="A0A0R1UCL8"/>
<protein>
    <submittedName>
        <fullName evidence="1">Uncharacterized protein</fullName>
    </submittedName>
</protein>
<accession>A0A0R1UCL8</accession>
<keyword evidence="2" id="KW-1185">Reference proteome</keyword>
<dbReference type="Proteomes" id="UP000051036">
    <property type="component" value="Unassembled WGS sequence"/>
</dbReference>
<comment type="caution">
    <text evidence="1">The sequence shown here is derived from an EMBL/GenBank/DDBJ whole genome shotgun (WGS) entry which is preliminary data.</text>
</comment>
<name>A0A0R1UCL8_9LACO</name>
<dbReference type="OrthoDB" id="9762795at2"/>
<dbReference type="RefSeq" id="WP_057799955.1">
    <property type="nucleotide sequence ID" value="NZ_AZFM01000044.1"/>
</dbReference>